<evidence type="ECO:0000256" key="5">
    <source>
        <dbReference type="ARBA" id="ARBA00022801"/>
    </source>
</evidence>
<dbReference type="FunFam" id="3.50.30.30:FF:000005">
    <property type="entry name" value="subtilisin-like protease SBT1.5"/>
    <property type="match status" value="1"/>
</dbReference>
<dbReference type="PROSITE" id="PS00137">
    <property type="entry name" value="SUBTILASE_HIS"/>
    <property type="match status" value="1"/>
</dbReference>
<dbReference type="PROSITE" id="PS00136">
    <property type="entry name" value="SUBTILASE_ASP"/>
    <property type="match status" value="1"/>
</dbReference>
<dbReference type="InterPro" id="IPR022398">
    <property type="entry name" value="Peptidase_S8_His-AS"/>
</dbReference>
<dbReference type="Gene3D" id="3.30.70.80">
    <property type="entry name" value="Peptidase S8 propeptide/proteinase inhibitor I9"/>
    <property type="match status" value="1"/>
</dbReference>
<comment type="similarity">
    <text evidence="2 9">Belongs to the peptidase S8 family.</text>
</comment>
<proteinExistence type="inferred from homology"/>
<dbReference type="EMBL" id="OX459119">
    <property type="protein sequence ID" value="CAI9093870.1"/>
    <property type="molecule type" value="Genomic_DNA"/>
</dbReference>
<evidence type="ECO:0000256" key="7">
    <source>
        <dbReference type="ARBA" id="ARBA00023180"/>
    </source>
</evidence>
<evidence type="ECO:0000256" key="9">
    <source>
        <dbReference type="PROSITE-ProRule" id="PRU01240"/>
    </source>
</evidence>
<dbReference type="Gene3D" id="3.40.50.200">
    <property type="entry name" value="Peptidase S8/S53 domain"/>
    <property type="match status" value="1"/>
</dbReference>
<dbReference type="PROSITE" id="PS51892">
    <property type="entry name" value="SUBTILASE"/>
    <property type="match status" value="1"/>
</dbReference>
<reference evidence="14" key="1">
    <citation type="submission" date="2023-03" db="EMBL/GenBank/DDBJ databases">
        <authorList>
            <person name="Julca I."/>
        </authorList>
    </citation>
    <scope>NUCLEOTIDE SEQUENCE</scope>
</reference>
<evidence type="ECO:0000313" key="15">
    <source>
        <dbReference type="Proteomes" id="UP001161247"/>
    </source>
</evidence>
<evidence type="ECO:0000259" key="13">
    <source>
        <dbReference type="Pfam" id="PF17766"/>
    </source>
</evidence>
<feature type="domain" description="PA" evidence="11">
    <location>
        <begin position="375"/>
        <end position="465"/>
    </location>
</feature>
<gene>
    <name evidence="14" type="ORF">OLC1_LOCUS5185</name>
</gene>
<organism evidence="14 15">
    <name type="scientific">Oldenlandia corymbosa var. corymbosa</name>
    <dbReference type="NCBI Taxonomy" id="529605"/>
    <lineage>
        <taxon>Eukaryota</taxon>
        <taxon>Viridiplantae</taxon>
        <taxon>Streptophyta</taxon>
        <taxon>Embryophyta</taxon>
        <taxon>Tracheophyta</taxon>
        <taxon>Spermatophyta</taxon>
        <taxon>Magnoliopsida</taxon>
        <taxon>eudicotyledons</taxon>
        <taxon>Gunneridae</taxon>
        <taxon>Pentapetalae</taxon>
        <taxon>asterids</taxon>
        <taxon>lamiids</taxon>
        <taxon>Gentianales</taxon>
        <taxon>Rubiaceae</taxon>
        <taxon>Rubioideae</taxon>
        <taxon>Spermacoceae</taxon>
        <taxon>Hedyotis-Oldenlandia complex</taxon>
        <taxon>Oldenlandia</taxon>
    </lineage>
</organism>
<keyword evidence="6 9" id="KW-0720">Serine protease</keyword>
<feature type="domain" description="Peptidase S8/S53" evidence="10">
    <location>
        <begin position="152"/>
        <end position="591"/>
    </location>
</feature>
<dbReference type="PRINTS" id="PR00723">
    <property type="entry name" value="SUBTILISIN"/>
</dbReference>
<feature type="active site" description="Charge relay system" evidence="8 9">
    <location>
        <position position="161"/>
    </location>
</feature>
<dbReference type="GO" id="GO:0005576">
    <property type="term" value="C:extracellular region"/>
    <property type="evidence" value="ECO:0007669"/>
    <property type="project" value="UniProtKB-SubCell"/>
</dbReference>
<sequence length="769" mass="82838">MCRRRSSSHNNSINFPTIMASISLIISLVFVLGSQFSLAQNPDLQTYIVRLSDQGVDRNILRDRGSRESWLTSLLSAVVAGIDHKLRVRHFYHRVFPGFVVQLTHEELEALKKMKGFVSAWPERSLHLRTTYSPKFLGLQQNQGFWQSSNYGQGIIIGVLDSGIAADHPSFGDEGMPAPPAKWKGGCQVIQCNNKLIGAKTFIADDNDPLDQEGHGTHVAGIAAGNFVAGANVFGIIANGTAAGIAPRAHLAMYKVCTAKSCFDGDILAGIDAAIADGVDVLSLSLGNDSLRPFHEDSIAIGTFSAVQTGVFVSTAPANSGPGFGSITDNVAPWVLTVGASNMDRKLRANVILGNNQGFYGESVYQPKNSPATQLPLVYLRKLNPNDPDAPFCNSSRSLTNSNIGGKIVLCMMGTTGNSVVGKMVNDAGGAGMILMNDQTEDYTMDVRNYFLPASHVNFEAGQKIINYVNTAPNPTAQINFKGTVFDRDPHAPAVASFSGRGPSPVSPGILKPDIVGPGVNILAAWPFSIEGNSGTTANFNILSGTSMACPHLSGVAALLKSSHPDWSPAAIKSAMMTTANPRNIGNQRIEDQTRNPADFFAVGAGHVMSNTANHPGLIYDIRSDDYIKYLCGLGYTDEQVRKTVSAPVIRCGTLGSIPEAQLNYPSFSIRMTTTSPESSTQTVTRTVRNVGRFDETYNVQVIQPNGVQMVVEPTTFFLQINQQFTYRVTFTRSSGTTTSGPRFHQGALIWNSESGRHSVRSPIMVEFY</sequence>
<evidence type="ECO:0000256" key="1">
    <source>
        <dbReference type="ARBA" id="ARBA00004613"/>
    </source>
</evidence>
<name>A0AAV1CFZ2_OLDCO</name>
<evidence type="ECO:0000256" key="8">
    <source>
        <dbReference type="PIRSR" id="PIRSR615500-1"/>
    </source>
</evidence>
<dbReference type="InterPro" id="IPR041469">
    <property type="entry name" value="Subtilisin-like_FN3"/>
</dbReference>
<evidence type="ECO:0000259" key="11">
    <source>
        <dbReference type="Pfam" id="PF02225"/>
    </source>
</evidence>
<dbReference type="InterPro" id="IPR010259">
    <property type="entry name" value="S8pro/Inhibitor_I9"/>
</dbReference>
<dbReference type="InterPro" id="IPR045051">
    <property type="entry name" value="SBT"/>
</dbReference>
<dbReference type="InterPro" id="IPR015500">
    <property type="entry name" value="Peptidase_S8_subtilisin-rel"/>
</dbReference>
<keyword evidence="15" id="KW-1185">Reference proteome</keyword>
<evidence type="ECO:0000256" key="4">
    <source>
        <dbReference type="ARBA" id="ARBA00022729"/>
    </source>
</evidence>
<evidence type="ECO:0000259" key="10">
    <source>
        <dbReference type="Pfam" id="PF00082"/>
    </source>
</evidence>
<dbReference type="InterPro" id="IPR000209">
    <property type="entry name" value="Peptidase_S8/S53_dom"/>
</dbReference>
<feature type="domain" description="Inhibitor I9" evidence="12">
    <location>
        <begin position="46"/>
        <end position="128"/>
    </location>
</feature>
<dbReference type="Gene3D" id="3.50.30.30">
    <property type="match status" value="1"/>
</dbReference>
<feature type="domain" description="Subtilisin-like protease fibronectin type-III" evidence="13">
    <location>
        <begin position="662"/>
        <end position="766"/>
    </location>
</feature>
<feature type="active site" description="Charge relay system" evidence="8 9">
    <location>
        <position position="547"/>
    </location>
</feature>
<dbReference type="Proteomes" id="UP001161247">
    <property type="component" value="Chromosome 2"/>
</dbReference>
<dbReference type="Pfam" id="PF17766">
    <property type="entry name" value="fn3_6"/>
    <property type="match status" value="1"/>
</dbReference>
<dbReference type="CDD" id="cd02120">
    <property type="entry name" value="PA_subtilisin_like"/>
    <property type="match status" value="1"/>
</dbReference>
<dbReference type="InterPro" id="IPR023827">
    <property type="entry name" value="Peptidase_S8_Asp-AS"/>
</dbReference>
<evidence type="ECO:0000256" key="6">
    <source>
        <dbReference type="ARBA" id="ARBA00022825"/>
    </source>
</evidence>
<dbReference type="InterPro" id="IPR037045">
    <property type="entry name" value="S8pro/Inhibitor_I9_sf"/>
</dbReference>
<dbReference type="CDD" id="cd04852">
    <property type="entry name" value="Peptidases_S8_3"/>
    <property type="match status" value="1"/>
</dbReference>
<dbReference type="SUPFAM" id="SSF52743">
    <property type="entry name" value="Subtilisin-like"/>
    <property type="match status" value="1"/>
</dbReference>
<keyword evidence="4" id="KW-0732">Signal</keyword>
<dbReference type="InterPro" id="IPR036852">
    <property type="entry name" value="Peptidase_S8/S53_dom_sf"/>
</dbReference>
<dbReference type="AlphaFoldDB" id="A0AAV1CFZ2"/>
<dbReference type="GO" id="GO:0004252">
    <property type="term" value="F:serine-type endopeptidase activity"/>
    <property type="evidence" value="ECO:0007669"/>
    <property type="project" value="UniProtKB-UniRule"/>
</dbReference>
<dbReference type="InterPro" id="IPR034197">
    <property type="entry name" value="Peptidases_S8_3"/>
</dbReference>
<comment type="subcellular location">
    <subcellularLocation>
        <location evidence="1">Secreted</location>
    </subcellularLocation>
</comment>
<keyword evidence="5 9" id="KW-0378">Hydrolase</keyword>
<feature type="active site" description="Charge relay system" evidence="8 9">
    <location>
        <position position="215"/>
    </location>
</feature>
<dbReference type="Pfam" id="PF00082">
    <property type="entry name" value="Peptidase_S8"/>
    <property type="match status" value="1"/>
</dbReference>
<evidence type="ECO:0000259" key="12">
    <source>
        <dbReference type="Pfam" id="PF05922"/>
    </source>
</evidence>
<dbReference type="InterPro" id="IPR003137">
    <property type="entry name" value="PA_domain"/>
</dbReference>
<dbReference type="Gene3D" id="2.60.40.2310">
    <property type="match status" value="1"/>
</dbReference>
<dbReference type="Pfam" id="PF05922">
    <property type="entry name" value="Inhibitor_I9"/>
    <property type="match status" value="1"/>
</dbReference>
<dbReference type="GO" id="GO:0006508">
    <property type="term" value="P:proteolysis"/>
    <property type="evidence" value="ECO:0007669"/>
    <property type="project" value="UniProtKB-KW"/>
</dbReference>
<accession>A0AAV1CFZ2</accession>
<evidence type="ECO:0000256" key="2">
    <source>
        <dbReference type="ARBA" id="ARBA00011073"/>
    </source>
</evidence>
<keyword evidence="7" id="KW-0325">Glycoprotein</keyword>
<dbReference type="Pfam" id="PF02225">
    <property type="entry name" value="PA"/>
    <property type="match status" value="1"/>
</dbReference>
<dbReference type="PANTHER" id="PTHR10795">
    <property type="entry name" value="PROPROTEIN CONVERTASE SUBTILISIN/KEXIN"/>
    <property type="match status" value="1"/>
</dbReference>
<protein>
    <submittedName>
        <fullName evidence="14">OLC1v1029462C2</fullName>
    </submittedName>
</protein>
<evidence type="ECO:0000313" key="14">
    <source>
        <dbReference type="EMBL" id="CAI9093870.1"/>
    </source>
</evidence>
<keyword evidence="3 9" id="KW-0645">Protease</keyword>
<evidence type="ECO:0000256" key="3">
    <source>
        <dbReference type="ARBA" id="ARBA00022670"/>
    </source>
</evidence>